<sequence length="120" mass="13081">MQTARLANINLFVRDADQAYQFYQHVFGFELEPGMAHPPDFWVLNAGSATLSFQAKAAVGMNQEPVGGIELGVEVADVQATAARLQARGGQIDASNQMSWGESVDGRDLDGHRVTIYRRG</sequence>
<feature type="domain" description="VOC" evidence="1">
    <location>
        <begin position="5"/>
        <end position="119"/>
    </location>
</feature>
<comment type="caution">
    <text evidence="2">The sequence shown here is derived from an EMBL/GenBank/DDBJ whole genome shotgun (WGS) entry which is preliminary data.</text>
</comment>
<dbReference type="Proteomes" id="UP000653797">
    <property type="component" value="Unassembled WGS sequence"/>
</dbReference>
<evidence type="ECO:0000313" key="3">
    <source>
        <dbReference type="Proteomes" id="UP000653797"/>
    </source>
</evidence>
<protein>
    <submittedName>
        <fullName evidence="2">VOC family protein</fullName>
    </submittedName>
</protein>
<keyword evidence="3" id="KW-1185">Reference proteome</keyword>
<evidence type="ECO:0000259" key="1">
    <source>
        <dbReference type="PROSITE" id="PS51819"/>
    </source>
</evidence>
<dbReference type="RefSeq" id="WP_191043091.1">
    <property type="nucleotide sequence ID" value="NZ_JACXAA010000023.1"/>
</dbReference>
<dbReference type="InterPro" id="IPR029068">
    <property type="entry name" value="Glyas_Bleomycin-R_OHBP_Dase"/>
</dbReference>
<proteinExistence type="predicted"/>
<accession>A0A927B985</accession>
<dbReference type="PROSITE" id="PS51819">
    <property type="entry name" value="VOC"/>
    <property type="match status" value="1"/>
</dbReference>
<organism evidence="2 3">
    <name type="scientific">Spirosoma validum</name>
    <dbReference type="NCBI Taxonomy" id="2771355"/>
    <lineage>
        <taxon>Bacteria</taxon>
        <taxon>Pseudomonadati</taxon>
        <taxon>Bacteroidota</taxon>
        <taxon>Cytophagia</taxon>
        <taxon>Cytophagales</taxon>
        <taxon>Cytophagaceae</taxon>
        <taxon>Spirosoma</taxon>
    </lineage>
</organism>
<dbReference type="EMBL" id="JACXAA010000023">
    <property type="protein sequence ID" value="MBD2757467.1"/>
    <property type="molecule type" value="Genomic_DNA"/>
</dbReference>
<dbReference type="InterPro" id="IPR037523">
    <property type="entry name" value="VOC_core"/>
</dbReference>
<evidence type="ECO:0000313" key="2">
    <source>
        <dbReference type="EMBL" id="MBD2757467.1"/>
    </source>
</evidence>
<dbReference type="PANTHER" id="PTHR33993:SF14">
    <property type="entry name" value="GB|AAF24581.1"/>
    <property type="match status" value="1"/>
</dbReference>
<gene>
    <name evidence="2" type="ORF">IC230_31650</name>
</gene>
<dbReference type="PANTHER" id="PTHR33993">
    <property type="entry name" value="GLYOXALASE-RELATED"/>
    <property type="match status" value="1"/>
</dbReference>
<dbReference type="InterPro" id="IPR052164">
    <property type="entry name" value="Anthracycline_SecMetBiosynth"/>
</dbReference>
<dbReference type="AlphaFoldDB" id="A0A927B985"/>
<dbReference type="Gene3D" id="3.10.180.10">
    <property type="entry name" value="2,3-Dihydroxybiphenyl 1,2-Dioxygenase, domain 1"/>
    <property type="match status" value="1"/>
</dbReference>
<dbReference type="InterPro" id="IPR004360">
    <property type="entry name" value="Glyas_Fos-R_dOase_dom"/>
</dbReference>
<dbReference type="Pfam" id="PF00903">
    <property type="entry name" value="Glyoxalase"/>
    <property type="match status" value="1"/>
</dbReference>
<reference evidence="2" key="1">
    <citation type="submission" date="2020-09" db="EMBL/GenBank/DDBJ databases">
        <authorList>
            <person name="Kim M.K."/>
        </authorList>
    </citation>
    <scope>NUCLEOTIDE SEQUENCE</scope>
    <source>
        <strain evidence="2">BT704</strain>
    </source>
</reference>
<dbReference type="SUPFAM" id="SSF54593">
    <property type="entry name" value="Glyoxalase/Bleomycin resistance protein/Dihydroxybiphenyl dioxygenase"/>
    <property type="match status" value="1"/>
</dbReference>
<name>A0A927B985_9BACT</name>